<proteinExistence type="predicted"/>
<sequence length="207" mass="23063">MADRFTLSITEQCGNENERNMQLAFSDGDLLNGSRPSIALNCVDTLNGLMHELGKENLEKVENGGLTGMVHKDPEDATLFNLTHHKTLGFGCGTYLCLCSYGNLGRVDEEVPQTGSIEYDLAQITAKALLCFNNKYIYSSYEESYRLSERGNLNVPPQSTDEYCGGPCLAKGYGYGFNMYTNMNNVMYHDQFLVIYLQKIALCSPNI</sequence>
<organism evidence="2 3">
    <name type="scientific">Carpinus fangiana</name>
    <dbReference type="NCBI Taxonomy" id="176857"/>
    <lineage>
        <taxon>Eukaryota</taxon>
        <taxon>Viridiplantae</taxon>
        <taxon>Streptophyta</taxon>
        <taxon>Embryophyta</taxon>
        <taxon>Tracheophyta</taxon>
        <taxon>Spermatophyta</taxon>
        <taxon>Magnoliopsida</taxon>
        <taxon>eudicotyledons</taxon>
        <taxon>Gunneridae</taxon>
        <taxon>Pentapetalae</taxon>
        <taxon>rosids</taxon>
        <taxon>fabids</taxon>
        <taxon>Fagales</taxon>
        <taxon>Betulaceae</taxon>
        <taxon>Carpinus</taxon>
    </lineage>
</organism>
<dbReference type="Proteomes" id="UP000327013">
    <property type="component" value="Chromosome 6"/>
</dbReference>
<reference evidence="2 3" key="1">
    <citation type="submission" date="2019-06" db="EMBL/GenBank/DDBJ databases">
        <title>A chromosomal-level reference genome of Carpinus fangiana (Coryloideae, Betulaceae).</title>
        <authorList>
            <person name="Yang X."/>
            <person name="Wang Z."/>
            <person name="Zhang L."/>
            <person name="Hao G."/>
            <person name="Liu J."/>
            <person name="Yang Y."/>
        </authorList>
    </citation>
    <scope>NUCLEOTIDE SEQUENCE [LARGE SCALE GENOMIC DNA]</scope>
    <source>
        <strain evidence="2">Cfa_2016G</strain>
        <tissue evidence="2">Leaf</tissue>
    </source>
</reference>
<evidence type="ECO:0000313" key="3">
    <source>
        <dbReference type="Proteomes" id="UP000327013"/>
    </source>
</evidence>
<name>A0A5N6RG72_9ROSI</name>
<evidence type="ECO:0000259" key="1">
    <source>
        <dbReference type="Pfam" id="PF24865"/>
    </source>
</evidence>
<dbReference type="PANTHER" id="PTHR34366:SF2">
    <property type="entry name" value="OS07G0289901 PROTEIN"/>
    <property type="match status" value="1"/>
</dbReference>
<protein>
    <recommendedName>
        <fullName evidence="1">DUF7731 domain-containing protein</fullName>
    </recommendedName>
</protein>
<keyword evidence="3" id="KW-1185">Reference proteome</keyword>
<feature type="domain" description="DUF7731" evidence="1">
    <location>
        <begin position="122"/>
        <end position="171"/>
    </location>
</feature>
<evidence type="ECO:0000313" key="2">
    <source>
        <dbReference type="EMBL" id="KAE8076830.1"/>
    </source>
</evidence>
<dbReference type="PANTHER" id="PTHR34366">
    <property type="entry name" value="OS07G0289901 PROTEIN-RELATED"/>
    <property type="match status" value="1"/>
</dbReference>
<accession>A0A5N6RG72</accession>
<dbReference type="EMBL" id="CM017326">
    <property type="protein sequence ID" value="KAE8076830.1"/>
    <property type="molecule type" value="Genomic_DNA"/>
</dbReference>
<dbReference type="InterPro" id="IPR056633">
    <property type="entry name" value="DUF7731"/>
</dbReference>
<gene>
    <name evidence="2" type="ORF">FH972_015454</name>
</gene>
<dbReference type="AlphaFoldDB" id="A0A5N6RG72"/>
<dbReference type="Pfam" id="PF24865">
    <property type="entry name" value="DUF7731"/>
    <property type="match status" value="1"/>
</dbReference>
<dbReference type="OrthoDB" id="1843925at2759"/>